<evidence type="ECO:0000256" key="1">
    <source>
        <dbReference type="PROSITE-ProRule" id="PRU00169"/>
    </source>
</evidence>
<reference evidence="4 5" key="1">
    <citation type="submission" date="2018-01" db="EMBL/GenBank/DDBJ databases">
        <title>Deinococcus koreensis sp. nov., a radiation-resistant bacterium isolated from river water.</title>
        <authorList>
            <person name="Choi A."/>
        </authorList>
    </citation>
    <scope>NUCLEOTIDE SEQUENCE [LARGE SCALE GENOMIC DNA]</scope>
    <source>
        <strain evidence="4 5">SJW1-2</strain>
    </source>
</reference>
<feature type="compositionally biased region" description="Low complexity" evidence="2">
    <location>
        <begin position="112"/>
        <end position="128"/>
    </location>
</feature>
<dbReference type="SUPFAM" id="SSF52172">
    <property type="entry name" value="CheY-like"/>
    <property type="match status" value="1"/>
</dbReference>
<evidence type="ECO:0000313" key="4">
    <source>
        <dbReference type="EMBL" id="PNY79376.1"/>
    </source>
</evidence>
<dbReference type="Pfam" id="PF00072">
    <property type="entry name" value="Response_reg"/>
    <property type="match status" value="1"/>
</dbReference>
<name>A0A2K3US54_9DEIO</name>
<feature type="compositionally biased region" description="Polar residues" evidence="2">
    <location>
        <begin position="301"/>
        <end position="319"/>
    </location>
</feature>
<keyword evidence="1" id="KW-0597">Phosphoprotein</keyword>
<comment type="caution">
    <text evidence="4">The sequence shown here is derived from an EMBL/GenBank/DDBJ whole genome shotgun (WGS) entry which is preliminary data.</text>
</comment>
<feature type="region of interest" description="Disordered" evidence="2">
    <location>
        <begin position="168"/>
        <end position="265"/>
    </location>
</feature>
<dbReference type="InterPro" id="IPR011006">
    <property type="entry name" value="CheY-like_superfamily"/>
</dbReference>
<evidence type="ECO:0000259" key="3">
    <source>
        <dbReference type="PROSITE" id="PS50110"/>
    </source>
</evidence>
<dbReference type="SMART" id="SM00448">
    <property type="entry name" value="REC"/>
    <property type="match status" value="1"/>
</dbReference>
<gene>
    <name evidence="4" type="ORF">CVO96_19840</name>
</gene>
<organism evidence="4 5">
    <name type="scientific">Deinococcus koreensis</name>
    <dbReference type="NCBI Taxonomy" id="2054903"/>
    <lineage>
        <taxon>Bacteria</taxon>
        <taxon>Thermotogati</taxon>
        <taxon>Deinococcota</taxon>
        <taxon>Deinococci</taxon>
        <taxon>Deinococcales</taxon>
        <taxon>Deinococcaceae</taxon>
        <taxon>Deinococcus</taxon>
    </lineage>
</organism>
<dbReference type="PANTHER" id="PTHR44520">
    <property type="entry name" value="RESPONSE REGULATOR RCP1-RELATED"/>
    <property type="match status" value="1"/>
</dbReference>
<protein>
    <recommendedName>
        <fullName evidence="3">Response regulatory domain-containing protein</fullName>
    </recommendedName>
</protein>
<feature type="modified residue" description="4-aspartylphosphate" evidence="1">
    <location>
        <position position="66"/>
    </location>
</feature>
<dbReference type="InterPro" id="IPR052893">
    <property type="entry name" value="TCS_response_regulator"/>
</dbReference>
<dbReference type="AlphaFoldDB" id="A0A2K3US54"/>
<dbReference type="PANTHER" id="PTHR44520:SF1">
    <property type="entry name" value="TWO-COMPONENT SYSTEM REGULATORY PROTEIN"/>
    <property type="match status" value="1"/>
</dbReference>
<feature type="region of interest" description="Disordered" evidence="2">
    <location>
        <begin position="288"/>
        <end position="319"/>
    </location>
</feature>
<proteinExistence type="predicted"/>
<feature type="domain" description="Response regulatory" evidence="3">
    <location>
        <begin position="11"/>
        <end position="134"/>
    </location>
</feature>
<dbReference type="EMBL" id="PPPD01000004">
    <property type="protein sequence ID" value="PNY79376.1"/>
    <property type="molecule type" value="Genomic_DNA"/>
</dbReference>
<dbReference type="Gene3D" id="3.40.50.2300">
    <property type="match status" value="1"/>
</dbReference>
<accession>A0A2K3US54</accession>
<dbReference type="OrthoDB" id="195863at2"/>
<dbReference type="InterPro" id="IPR001789">
    <property type="entry name" value="Sig_transdc_resp-reg_receiver"/>
</dbReference>
<feature type="region of interest" description="Disordered" evidence="2">
    <location>
        <begin position="103"/>
        <end position="154"/>
    </location>
</feature>
<dbReference type="PROSITE" id="PS50110">
    <property type="entry name" value="RESPONSE_REGULATORY"/>
    <property type="match status" value="1"/>
</dbReference>
<dbReference type="Proteomes" id="UP000236379">
    <property type="component" value="Unassembled WGS sequence"/>
</dbReference>
<keyword evidence="5" id="KW-1185">Reference proteome</keyword>
<dbReference type="GO" id="GO:0000160">
    <property type="term" value="P:phosphorelay signal transduction system"/>
    <property type="evidence" value="ECO:0007669"/>
    <property type="project" value="InterPro"/>
</dbReference>
<sequence>MLRRSPVTHHRILLVDDSPLDAELTCLALNDQKLSSTVHVALGGQEALDYLGSLRAAELPELLLLDLKMPGVDGLAVLAQVRATPRWAALRIVILTPRRSPVTGRPACGAARTPSFRSRPPFRTTSRPCARSCAPGSASPLPSPEGRNPGAPGALPNARCRGICGEAERPSSAARPGAGRGDGVMISSQVLLPRRPRPAFPERRNVGLQRLGRSSVGDVESVQRARWRPGHQRHRDEQTSQPGLTSPPDPQLPQGAAAEGGAKVGVGHCGISVPEKEVITCNALAAHSPVQPAAPARSSHRTCSVSSTRRSGEPYTNPS</sequence>
<evidence type="ECO:0000256" key="2">
    <source>
        <dbReference type="SAM" id="MobiDB-lite"/>
    </source>
</evidence>
<evidence type="ECO:0000313" key="5">
    <source>
        <dbReference type="Proteomes" id="UP000236379"/>
    </source>
</evidence>